<evidence type="ECO:0000256" key="1">
    <source>
        <dbReference type="SAM" id="MobiDB-lite"/>
    </source>
</evidence>
<organism evidence="2 3">
    <name type="scientific">Vitis vinifera</name>
    <name type="common">Grape</name>
    <dbReference type="NCBI Taxonomy" id="29760"/>
    <lineage>
        <taxon>Eukaryota</taxon>
        <taxon>Viridiplantae</taxon>
        <taxon>Streptophyta</taxon>
        <taxon>Embryophyta</taxon>
        <taxon>Tracheophyta</taxon>
        <taxon>Spermatophyta</taxon>
        <taxon>Magnoliopsida</taxon>
        <taxon>eudicotyledons</taxon>
        <taxon>Gunneridae</taxon>
        <taxon>Pentapetalae</taxon>
        <taxon>rosids</taxon>
        <taxon>Vitales</taxon>
        <taxon>Vitaceae</taxon>
        <taxon>Viteae</taxon>
        <taxon>Vitis</taxon>
    </lineage>
</organism>
<dbReference type="AlphaFoldDB" id="A0A438J4Z9"/>
<feature type="region of interest" description="Disordered" evidence="1">
    <location>
        <begin position="1"/>
        <end position="31"/>
    </location>
</feature>
<name>A0A438J4Z9_VITVI</name>
<proteinExistence type="predicted"/>
<dbReference type="Proteomes" id="UP000288805">
    <property type="component" value="Unassembled WGS sequence"/>
</dbReference>
<gene>
    <name evidence="2" type="ORF">CK203_021716</name>
</gene>
<protein>
    <submittedName>
        <fullName evidence="2">Uncharacterized protein</fullName>
    </submittedName>
</protein>
<dbReference type="EMBL" id="QGNW01000063">
    <property type="protein sequence ID" value="RVX04028.1"/>
    <property type="molecule type" value="Genomic_DNA"/>
</dbReference>
<sequence>MPTKNDVASSSAVGPSGKNASGQTYSEKPTDKLNERQFRERFCIPNGVSIQLVDGEAMSTEKAANNAVYFPMSNSMRGSGFLFRLSSKSFFTSLRFLQLMSIPILSGC</sequence>
<reference evidence="2 3" key="1">
    <citation type="journal article" date="2018" name="PLoS Genet.">
        <title>Population sequencing reveals clonal diversity and ancestral inbreeding in the grapevine cultivar Chardonnay.</title>
        <authorList>
            <person name="Roach M.J."/>
            <person name="Johnson D.L."/>
            <person name="Bohlmann J."/>
            <person name="van Vuuren H.J."/>
            <person name="Jones S.J."/>
            <person name="Pretorius I.S."/>
            <person name="Schmidt S.A."/>
            <person name="Borneman A.R."/>
        </authorList>
    </citation>
    <scope>NUCLEOTIDE SEQUENCE [LARGE SCALE GENOMIC DNA]</scope>
    <source>
        <strain evidence="3">cv. Chardonnay</strain>
        <tissue evidence="2">Leaf</tissue>
    </source>
</reference>
<feature type="compositionally biased region" description="Polar residues" evidence="1">
    <location>
        <begin position="1"/>
        <end position="27"/>
    </location>
</feature>
<evidence type="ECO:0000313" key="3">
    <source>
        <dbReference type="Proteomes" id="UP000288805"/>
    </source>
</evidence>
<comment type="caution">
    <text evidence="2">The sequence shown here is derived from an EMBL/GenBank/DDBJ whole genome shotgun (WGS) entry which is preliminary data.</text>
</comment>
<evidence type="ECO:0000313" key="2">
    <source>
        <dbReference type="EMBL" id="RVX04028.1"/>
    </source>
</evidence>
<accession>A0A438J4Z9</accession>